<reference evidence="2 3" key="1">
    <citation type="submission" date="2016-02" db="EMBL/GenBank/DDBJ databases">
        <title>Genome analysis of coral dinoflagellate symbionts highlights evolutionary adaptations to a symbiotic lifestyle.</title>
        <authorList>
            <person name="Aranda M."/>
            <person name="Li Y."/>
            <person name="Liew Y.J."/>
            <person name="Baumgarten S."/>
            <person name="Simakov O."/>
            <person name="Wilson M."/>
            <person name="Piel J."/>
            <person name="Ashoor H."/>
            <person name="Bougouffa S."/>
            <person name="Bajic V.B."/>
            <person name="Ryu T."/>
            <person name="Ravasi T."/>
            <person name="Bayer T."/>
            <person name="Micklem G."/>
            <person name="Kim H."/>
            <person name="Bhak J."/>
            <person name="Lajeunesse T.C."/>
            <person name="Voolstra C.R."/>
        </authorList>
    </citation>
    <scope>NUCLEOTIDE SEQUENCE [LARGE SCALE GENOMIC DNA]</scope>
    <source>
        <strain evidence="2 3">CCMP2467</strain>
    </source>
</reference>
<evidence type="ECO:0000313" key="2">
    <source>
        <dbReference type="EMBL" id="OLQ07738.1"/>
    </source>
</evidence>
<accession>A0A1Q9EK33</accession>
<keyword evidence="3" id="KW-1185">Reference proteome</keyword>
<proteinExistence type="predicted"/>
<evidence type="ECO:0008006" key="4">
    <source>
        <dbReference type="Google" id="ProtNLM"/>
    </source>
</evidence>
<organism evidence="2 3">
    <name type="scientific">Symbiodinium microadriaticum</name>
    <name type="common">Dinoflagellate</name>
    <name type="synonym">Zooxanthella microadriatica</name>
    <dbReference type="NCBI Taxonomy" id="2951"/>
    <lineage>
        <taxon>Eukaryota</taxon>
        <taxon>Sar</taxon>
        <taxon>Alveolata</taxon>
        <taxon>Dinophyceae</taxon>
        <taxon>Suessiales</taxon>
        <taxon>Symbiodiniaceae</taxon>
        <taxon>Symbiodinium</taxon>
    </lineage>
</organism>
<feature type="region of interest" description="Disordered" evidence="1">
    <location>
        <begin position="27"/>
        <end position="57"/>
    </location>
</feature>
<dbReference type="Proteomes" id="UP000186817">
    <property type="component" value="Unassembled WGS sequence"/>
</dbReference>
<dbReference type="EMBL" id="LSRX01000132">
    <property type="protein sequence ID" value="OLQ07738.1"/>
    <property type="molecule type" value="Genomic_DNA"/>
</dbReference>
<comment type="caution">
    <text evidence="2">The sequence shown here is derived from an EMBL/GenBank/DDBJ whole genome shotgun (WGS) entry which is preliminary data.</text>
</comment>
<evidence type="ECO:0000256" key="1">
    <source>
        <dbReference type="SAM" id="MobiDB-lite"/>
    </source>
</evidence>
<name>A0A1Q9EK33_SYMMI</name>
<dbReference type="OrthoDB" id="10374640at2759"/>
<protein>
    <recommendedName>
        <fullName evidence="4">S1 motif domain-containing protein</fullName>
    </recommendedName>
</protein>
<dbReference type="AlphaFoldDB" id="A0A1Q9EK33"/>
<gene>
    <name evidence="2" type="ORF">AK812_SmicGene8829</name>
</gene>
<evidence type="ECO:0000313" key="3">
    <source>
        <dbReference type="Proteomes" id="UP000186817"/>
    </source>
</evidence>
<sequence length="179" mass="19379">MRSPMSASVPFRGASLLQLSSVLREPKGPEVKKSGRCWASRSRSSPAQAVEGTEKGRQSGAEVGGVILHSTWLGAFVNIGAEIDGFIEVQDLPPQRKLSAEPMERMVFPCFDLDYHGAFSLFALLLTNHVESDGAKAFERLVHLHSQAGDFVTGLVVREVDLSAPRLLLSAVQAKVHEA</sequence>